<dbReference type="GO" id="GO:0005886">
    <property type="term" value="C:plasma membrane"/>
    <property type="evidence" value="ECO:0007669"/>
    <property type="project" value="TreeGrafter"/>
</dbReference>
<name>A0A1I4ULK0_PSUAM</name>
<evidence type="ECO:0000313" key="3">
    <source>
        <dbReference type="EMBL" id="SFM89818.1"/>
    </source>
</evidence>
<dbReference type="GO" id="GO:0016491">
    <property type="term" value="F:oxidoreductase activity"/>
    <property type="evidence" value="ECO:0007669"/>
    <property type="project" value="InterPro"/>
</dbReference>
<keyword evidence="4" id="KW-1185">Reference proteome</keyword>
<dbReference type="RefSeq" id="WP_093338540.1">
    <property type="nucleotide sequence ID" value="NZ_FOUY01000004.1"/>
</dbReference>
<dbReference type="PANTHER" id="PTHR39428">
    <property type="entry name" value="F420H(2)-DEPENDENT QUINONE REDUCTASE RV1261C"/>
    <property type="match status" value="1"/>
</dbReference>
<reference evidence="3 4" key="1">
    <citation type="submission" date="2016-10" db="EMBL/GenBank/DDBJ databases">
        <authorList>
            <person name="de Groot N.N."/>
        </authorList>
    </citation>
    <scope>NUCLEOTIDE SEQUENCE [LARGE SCALE GENOMIC DNA]</scope>
    <source>
        <strain evidence="3 4">CGMCC 4.1877</strain>
    </source>
</reference>
<evidence type="ECO:0000256" key="1">
    <source>
        <dbReference type="ARBA" id="ARBA00008710"/>
    </source>
</evidence>
<accession>A0A1I4ULK0</accession>
<dbReference type="Gene3D" id="2.30.110.10">
    <property type="entry name" value="Electron Transport, Fmn-binding Protein, Chain A"/>
    <property type="match status" value="1"/>
</dbReference>
<organism evidence="3 4">
    <name type="scientific">Pseudonocardia ammonioxydans</name>
    <dbReference type="NCBI Taxonomy" id="260086"/>
    <lineage>
        <taxon>Bacteria</taxon>
        <taxon>Bacillati</taxon>
        <taxon>Actinomycetota</taxon>
        <taxon>Actinomycetes</taxon>
        <taxon>Pseudonocardiales</taxon>
        <taxon>Pseudonocardiaceae</taxon>
        <taxon>Pseudonocardia</taxon>
    </lineage>
</organism>
<comment type="catalytic activity">
    <reaction evidence="2">
        <text>oxidized coenzyme F420-(gamma-L-Glu)(n) + a quinol + H(+) = reduced coenzyme F420-(gamma-L-Glu)(n) + a quinone</text>
        <dbReference type="Rhea" id="RHEA:39663"/>
        <dbReference type="Rhea" id="RHEA-COMP:12939"/>
        <dbReference type="Rhea" id="RHEA-COMP:14378"/>
        <dbReference type="ChEBI" id="CHEBI:15378"/>
        <dbReference type="ChEBI" id="CHEBI:24646"/>
        <dbReference type="ChEBI" id="CHEBI:132124"/>
        <dbReference type="ChEBI" id="CHEBI:133980"/>
        <dbReference type="ChEBI" id="CHEBI:139511"/>
    </reaction>
</comment>
<proteinExistence type="inferred from homology"/>
<gene>
    <name evidence="3" type="ORF">SAMN05216207_1004165</name>
</gene>
<dbReference type="PANTHER" id="PTHR39428:SF1">
    <property type="entry name" value="F420H(2)-DEPENDENT QUINONE REDUCTASE RV1261C"/>
    <property type="match status" value="1"/>
</dbReference>
<dbReference type="Proteomes" id="UP000199614">
    <property type="component" value="Unassembled WGS sequence"/>
</dbReference>
<dbReference type="AlphaFoldDB" id="A0A1I4ULK0"/>
<sequence>MAEDFNTRVIREFRENQGRVGEPFTGLPMVLLHHVGARSGTERITPLRWFADGDRYVVVASKGGAPENPAWYHNLKANPDTVAEVADGRGGVETLRVQAGELPDGDRERVWTWIKENNGGFADYERTAGRTIPLVGLTPR</sequence>
<evidence type="ECO:0000256" key="2">
    <source>
        <dbReference type="ARBA" id="ARBA00049106"/>
    </source>
</evidence>
<dbReference type="EMBL" id="FOUY01000004">
    <property type="protein sequence ID" value="SFM89818.1"/>
    <property type="molecule type" value="Genomic_DNA"/>
</dbReference>
<evidence type="ECO:0000313" key="4">
    <source>
        <dbReference type="Proteomes" id="UP000199614"/>
    </source>
</evidence>
<dbReference type="STRING" id="260086.SAMN05216207_1004165"/>
<dbReference type="OrthoDB" id="8225825at2"/>
<protein>
    <submittedName>
        <fullName evidence="3">Deazaflavin-dependent oxidoreductase, nitroreductase family</fullName>
    </submittedName>
</protein>
<dbReference type="Pfam" id="PF04075">
    <property type="entry name" value="F420H2_quin_red"/>
    <property type="match status" value="1"/>
</dbReference>
<dbReference type="GO" id="GO:0070967">
    <property type="term" value="F:coenzyme F420 binding"/>
    <property type="evidence" value="ECO:0007669"/>
    <property type="project" value="TreeGrafter"/>
</dbReference>
<comment type="similarity">
    <text evidence="1">Belongs to the F420H(2)-dependent quinone reductase family.</text>
</comment>
<dbReference type="InterPro" id="IPR012349">
    <property type="entry name" value="Split_barrel_FMN-bd"/>
</dbReference>
<dbReference type="NCBIfam" id="TIGR00026">
    <property type="entry name" value="hi_GC_TIGR00026"/>
    <property type="match status" value="1"/>
</dbReference>
<dbReference type="InterPro" id="IPR004378">
    <property type="entry name" value="F420H2_quin_Rdtase"/>
</dbReference>